<evidence type="ECO:0000313" key="9">
    <source>
        <dbReference type="EMBL" id="MBC5714960.1"/>
    </source>
</evidence>
<sequence length="315" mass="34259">MEKKNRMQSTFVVWLGALICCALWGSAFPCIKIGYQMFEIPQDAVVTQILFAGLRFTLAGILVILIGSVLSGNLLKINRQNAPKILKLSLLQTVLQYLFFYIGLANTTGVKASIIEGVNVFIAIFVASLIFRQEKLTMGKLAGCLIGFAGVVLVNLNGNGLDMSFHLNGEGFIFLSTVAYAFSSVYLKRYSKTENPVLLSGWQFISGGLVMTIMGLLMGGKITKVTATGIAMLFYLACISAVAYSLWGILLKYNPVSRVAVFGFMNPVFGVILSAFLLGEREQASGIKSIIALILVSIGIYITAKVKEEKVEETK</sequence>
<dbReference type="InterPro" id="IPR037185">
    <property type="entry name" value="EmrE-like"/>
</dbReference>
<keyword evidence="6 7" id="KW-0472">Membrane</keyword>
<feature type="transmembrane region" description="Helical" evidence="7">
    <location>
        <begin position="169"/>
        <end position="187"/>
    </location>
</feature>
<evidence type="ECO:0000256" key="4">
    <source>
        <dbReference type="ARBA" id="ARBA00022692"/>
    </source>
</evidence>
<reference evidence="9" key="1">
    <citation type="submission" date="2020-08" db="EMBL/GenBank/DDBJ databases">
        <title>Genome public.</title>
        <authorList>
            <person name="Liu C."/>
            <person name="Sun Q."/>
        </authorList>
    </citation>
    <scope>NUCLEOTIDE SEQUENCE</scope>
    <source>
        <strain evidence="9">BX1005</strain>
    </source>
</reference>
<dbReference type="InterPro" id="IPR050638">
    <property type="entry name" value="AA-Vitamin_Transporters"/>
</dbReference>
<evidence type="ECO:0000313" key="10">
    <source>
        <dbReference type="Proteomes" id="UP000606720"/>
    </source>
</evidence>
<accession>A0A923LRE8</accession>
<feature type="transmembrane region" description="Helical" evidence="7">
    <location>
        <begin position="51"/>
        <end position="73"/>
    </location>
</feature>
<dbReference type="InterPro" id="IPR000620">
    <property type="entry name" value="EamA_dom"/>
</dbReference>
<dbReference type="GO" id="GO:0005886">
    <property type="term" value="C:plasma membrane"/>
    <property type="evidence" value="ECO:0007669"/>
    <property type="project" value="UniProtKB-SubCell"/>
</dbReference>
<comment type="caution">
    <text evidence="9">The sequence shown here is derived from an EMBL/GenBank/DDBJ whole genome shotgun (WGS) entry which is preliminary data.</text>
</comment>
<dbReference type="Pfam" id="PF00892">
    <property type="entry name" value="EamA"/>
    <property type="match status" value="2"/>
</dbReference>
<feature type="transmembrane region" description="Helical" evidence="7">
    <location>
        <begin position="259"/>
        <end position="279"/>
    </location>
</feature>
<evidence type="ECO:0000259" key="8">
    <source>
        <dbReference type="Pfam" id="PF00892"/>
    </source>
</evidence>
<keyword evidence="3" id="KW-1003">Cell membrane</keyword>
<feature type="domain" description="EamA" evidence="8">
    <location>
        <begin position="15"/>
        <end position="155"/>
    </location>
</feature>
<feature type="transmembrane region" description="Helical" evidence="7">
    <location>
        <begin position="225"/>
        <end position="247"/>
    </location>
</feature>
<feature type="transmembrane region" description="Helical" evidence="7">
    <location>
        <begin position="138"/>
        <end position="157"/>
    </location>
</feature>
<evidence type="ECO:0000256" key="6">
    <source>
        <dbReference type="ARBA" id="ARBA00023136"/>
    </source>
</evidence>
<comment type="similarity">
    <text evidence="2">Belongs to the EamA transporter family.</text>
</comment>
<dbReference type="AlphaFoldDB" id="A0A923LRE8"/>
<dbReference type="EMBL" id="JACOPH010000012">
    <property type="protein sequence ID" value="MBC5714960.1"/>
    <property type="molecule type" value="Genomic_DNA"/>
</dbReference>
<evidence type="ECO:0000256" key="7">
    <source>
        <dbReference type="SAM" id="Phobius"/>
    </source>
</evidence>
<feature type="transmembrane region" description="Helical" evidence="7">
    <location>
        <begin position="85"/>
        <end position="104"/>
    </location>
</feature>
<dbReference type="PANTHER" id="PTHR32322:SF18">
    <property type="entry name" value="S-ADENOSYLMETHIONINE_S-ADENOSYLHOMOCYSTEINE TRANSPORTER"/>
    <property type="match status" value="1"/>
</dbReference>
<dbReference type="SUPFAM" id="SSF103481">
    <property type="entry name" value="Multidrug resistance efflux transporter EmrE"/>
    <property type="match status" value="2"/>
</dbReference>
<dbReference type="RefSeq" id="WP_186867527.1">
    <property type="nucleotide sequence ID" value="NZ_JACOPH010000012.1"/>
</dbReference>
<dbReference type="PANTHER" id="PTHR32322">
    <property type="entry name" value="INNER MEMBRANE TRANSPORTER"/>
    <property type="match status" value="1"/>
</dbReference>
<proteinExistence type="inferred from homology"/>
<dbReference type="Proteomes" id="UP000606720">
    <property type="component" value="Unassembled WGS sequence"/>
</dbReference>
<keyword evidence="4 7" id="KW-0812">Transmembrane</keyword>
<feature type="transmembrane region" description="Helical" evidence="7">
    <location>
        <begin position="110"/>
        <end position="131"/>
    </location>
</feature>
<name>A0A923LRE8_9FIRM</name>
<protein>
    <submittedName>
        <fullName evidence="9">DMT family transporter</fullName>
    </submittedName>
</protein>
<evidence type="ECO:0000256" key="5">
    <source>
        <dbReference type="ARBA" id="ARBA00022989"/>
    </source>
</evidence>
<keyword evidence="10" id="KW-1185">Reference proteome</keyword>
<feature type="domain" description="EamA" evidence="8">
    <location>
        <begin position="169"/>
        <end position="303"/>
    </location>
</feature>
<organism evidence="9 10">
    <name type="scientific">Roseburia zhanii</name>
    <dbReference type="NCBI Taxonomy" id="2763064"/>
    <lineage>
        <taxon>Bacteria</taxon>
        <taxon>Bacillati</taxon>
        <taxon>Bacillota</taxon>
        <taxon>Clostridia</taxon>
        <taxon>Lachnospirales</taxon>
        <taxon>Lachnospiraceae</taxon>
        <taxon>Roseburia</taxon>
    </lineage>
</organism>
<evidence type="ECO:0000256" key="1">
    <source>
        <dbReference type="ARBA" id="ARBA00004651"/>
    </source>
</evidence>
<evidence type="ECO:0000256" key="3">
    <source>
        <dbReference type="ARBA" id="ARBA00022475"/>
    </source>
</evidence>
<gene>
    <name evidence="9" type="ORF">H8S17_12260</name>
</gene>
<keyword evidence="5 7" id="KW-1133">Transmembrane helix</keyword>
<feature type="transmembrane region" description="Helical" evidence="7">
    <location>
        <begin position="199"/>
        <end position="219"/>
    </location>
</feature>
<comment type="subcellular location">
    <subcellularLocation>
        <location evidence="1">Cell membrane</location>
        <topology evidence="1">Multi-pass membrane protein</topology>
    </subcellularLocation>
</comment>
<feature type="transmembrane region" description="Helical" evidence="7">
    <location>
        <begin position="285"/>
        <end position="304"/>
    </location>
</feature>
<evidence type="ECO:0000256" key="2">
    <source>
        <dbReference type="ARBA" id="ARBA00007362"/>
    </source>
</evidence>